<evidence type="ECO:0000256" key="5">
    <source>
        <dbReference type="ARBA" id="ARBA00023136"/>
    </source>
</evidence>
<organism evidence="8 9">
    <name type="scientific">Exophiala bonariae</name>
    <dbReference type="NCBI Taxonomy" id="1690606"/>
    <lineage>
        <taxon>Eukaryota</taxon>
        <taxon>Fungi</taxon>
        <taxon>Dikarya</taxon>
        <taxon>Ascomycota</taxon>
        <taxon>Pezizomycotina</taxon>
        <taxon>Eurotiomycetes</taxon>
        <taxon>Chaetothyriomycetidae</taxon>
        <taxon>Chaetothyriales</taxon>
        <taxon>Herpotrichiellaceae</taxon>
        <taxon>Exophiala</taxon>
    </lineage>
</organism>
<feature type="transmembrane region" description="Helical" evidence="6">
    <location>
        <begin position="305"/>
        <end position="328"/>
    </location>
</feature>
<evidence type="ECO:0000256" key="4">
    <source>
        <dbReference type="ARBA" id="ARBA00022989"/>
    </source>
</evidence>
<dbReference type="GO" id="GO:0016020">
    <property type="term" value="C:membrane"/>
    <property type="evidence" value="ECO:0007669"/>
    <property type="project" value="UniProtKB-SubCell"/>
</dbReference>
<comment type="caution">
    <text evidence="8">The sequence shown here is derived from an EMBL/GenBank/DDBJ whole genome shotgun (WGS) entry which is preliminary data.</text>
</comment>
<comment type="similarity">
    <text evidence="2">Belongs to the major facilitator superfamily. Sugar transporter (TC 2.A.1.1) family.</text>
</comment>
<dbReference type="PANTHER" id="PTHR48022">
    <property type="entry name" value="PLASTIDIC GLUCOSE TRANSPORTER 4"/>
    <property type="match status" value="1"/>
</dbReference>
<evidence type="ECO:0000313" key="8">
    <source>
        <dbReference type="EMBL" id="KAK5044649.1"/>
    </source>
</evidence>
<dbReference type="InterPro" id="IPR020846">
    <property type="entry name" value="MFS_dom"/>
</dbReference>
<dbReference type="PANTHER" id="PTHR48022:SF41">
    <property type="entry name" value="MAJOR FACILITATOR SUPERFAMILY (MFS) PROFILE DOMAIN-CONTAINING PROTEIN"/>
    <property type="match status" value="1"/>
</dbReference>
<gene>
    <name evidence="8" type="ORF">LTR84_010541</name>
</gene>
<dbReference type="AlphaFoldDB" id="A0AAV9MSQ4"/>
<keyword evidence="5 6" id="KW-0472">Membrane</keyword>
<protein>
    <recommendedName>
        <fullName evidence="7">Major facilitator superfamily (MFS) profile domain-containing protein</fullName>
    </recommendedName>
</protein>
<proteinExistence type="inferred from homology"/>
<keyword evidence="9" id="KW-1185">Reference proteome</keyword>
<dbReference type="GeneID" id="89978698"/>
<dbReference type="Pfam" id="PF00083">
    <property type="entry name" value="Sugar_tr"/>
    <property type="match status" value="1"/>
</dbReference>
<feature type="transmembrane region" description="Helical" evidence="6">
    <location>
        <begin position="469"/>
        <end position="487"/>
    </location>
</feature>
<evidence type="ECO:0000256" key="2">
    <source>
        <dbReference type="ARBA" id="ARBA00010992"/>
    </source>
</evidence>
<keyword evidence="4 6" id="KW-1133">Transmembrane helix</keyword>
<dbReference type="GO" id="GO:0005351">
    <property type="term" value="F:carbohydrate:proton symporter activity"/>
    <property type="evidence" value="ECO:0007669"/>
    <property type="project" value="TreeGrafter"/>
</dbReference>
<evidence type="ECO:0000313" key="9">
    <source>
        <dbReference type="Proteomes" id="UP001358417"/>
    </source>
</evidence>
<evidence type="ECO:0000259" key="7">
    <source>
        <dbReference type="PROSITE" id="PS50850"/>
    </source>
</evidence>
<evidence type="ECO:0000256" key="6">
    <source>
        <dbReference type="SAM" id="Phobius"/>
    </source>
</evidence>
<keyword evidence="3 6" id="KW-0812">Transmembrane</keyword>
<feature type="transmembrane region" description="Helical" evidence="6">
    <location>
        <begin position="340"/>
        <end position="362"/>
    </location>
</feature>
<dbReference type="RefSeq" id="XP_064700303.1">
    <property type="nucleotide sequence ID" value="XM_064854077.1"/>
</dbReference>
<dbReference type="InterPro" id="IPR036259">
    <property type="entry name" value="MFS_trans_sf"/>
</dbReference>
<dbReference type="PROSITE" id="PS50850">
    <property type="entry name" value="MFS"/>
    <property type="match status" value="1"/>
</dbReference>
<feature type="transmembrane region" description="Helical" evidence="6">
    <location>
        <begin position="369"/>
        <end position="390"/>
    </location>
</feature>
<feature type="transmembrane region" description="Helical" evidence="6">
    <location>
        <begin position="227"/>
        <end position="245"/>
    </location>
</feature>
<name>A0AAV9MSQ4_9EURO</name>
<feature type="transmembrane region" description="Helical" evidence="6">
    <location>
        <begin position="436"/>
        <end position="457"/>
    </location>
</feature>
<feature type="transmembrane region" description="Helical" evidence="6">
    <location>
        <begin position="185"/>
        <end position="207"/>
    </location>
</feature>
<accession>A0AAV9MSQ4</accession>
<sequence>MEEDGAMKAPAMHLEDATSRETTVDPAEMTLWKNLRKNPKVAAYCFGLTSVILLWGYDLAMTSNLSSLPEFQKVYGVYRESDDKWIIESRWLGAWNAGSPIGIMLGSLAGGALQDRWGRRFSLGFGSLSSVLGVAVVWCSQYAGGGRHGIYMLGKICQGFTIGIAVCTAQTYMSEVLPPAIRAPVVAFFPVFQLIGQLISAAIALTAEDIEGPDSYRICIISEWPFSALPLILSLIIPESPIYLVRKGRLEDARKQQKRLDKAGVDSNAKIERIQALILHEQEAAQSDDSRYMDCWKGTDRRRTVIVLFAAILPQLFGLPVLGDGSYFLQIAGMKARNSLIFLISGVLGGLIANLISMWLMTRTGRRRLMIATLAPLVALWLVLGVVGCFESDTSPWVAGVDLNVITFVAGLGVWPASYVVGGEISSLRLRAKSQGLGWAFGGIGNFVFSTVVPFIYNSDAGNLRSKIGFVWLGICALTFVAVWFLIPETYARTPYQLDLMFEQKLPTRKFRHWVPEANNDIDRIEVRDEKA</sequence>
<evidence type="ECO:0000256" key="3">
    <source>
        <dbReference type="ARBA" id="ARBA00022692"/>
    </source>
</evidence>
<dbReference type="EMBL" id="JAVRRD010000045">
    <property type="protein sequence ID" value="KAK5044649.1"/>
    <property type="molecule type" value="Genomic_DNA"/>
</dbReference>
<reference evidence="8 9" key="1">
    <citation type="submission" date="2023-08" db="EMBL/GenBank/DDBJ databases">
        <title>Black Yeasts Isolated from many extreme environments.</title>
        <authorList>
            <person name="Coleine C."/>
            <person name="Stajich J.E."/>
            <person name="Selbmann L."/>
        </authorList>
    </citation>
    <scope>NUCLEOTIDE SEQUENCE [LARGE SCALE GENOMIC DNA]</scope>
    <source>
        <strain evidence="8 9">CCFEE 5792</strain>
    </source>
</reference>
<feature type="transmembrane region" description="Helical" evidence="6">
    <location>
        <begin position="150"/>
        <end position="173"/>
    </location>
</feature>
<feature type="transmembrane region" description="Helical" evidence="6">
    <location>
        <begin position="92"/>
        <end position="113"/>
    </location>
</feature>
<dbReference type="InterPro" id="IPR050360">
    <property type="entry name" value="MFS_Sugar_Transporters"/>
</dbReference>
<dbReference type="Proteomes" id="UP001358417">
    <property type="component" value="Unassembled WGS sequence"/>
</dbReference>
<dbReference type="FunFam" id="1.20.1250.20:FF:000078">
    <property type="entry name" value="MFS maltose transporter, putative"/>
    <property type="match status" value="1"/>
</dbReference>
<feature type="transmembrane region" description="Helical" evidence="6">
    <location>
        <begin position="125"/>
        <end position="144"/>
    </location>
</feature>
<feature type="transmembrane region" description="Helical" evidence="6">
    <location>
        <begin position="41"/>
        <end position="57"/>
    </location>
</feature>
<dbReference type="Gene3D" id="1.20.1250.20">
    <property type="entry name" value="MFS general substrate transporter like domains"/>
    <property type="match status" value="1"/>
</dbReference>
<dbReference type="InterPro" id="IPR005828">
    <property type="entry name" value="MFS_sugar_transport-like"/>
</dbReference>
<feature type="domain" description="Major facilitator superfamily (MFS) profile" evidence="7">
    <location>
        <begin position="44"/>
        <end position="491"/>
    </location>
</feature>
<dbReference type="SUPFAM" id="SSF103473">
    <property type="entry name" value="MFS general substrate transporter"/>
    <property type="match status" value="1"/>
</dbReference>
<evidence type="ECO:0000256" key="1">
    <source>
        <dbReference type="ARBA" id="ARBA00004141"/>
    </source>
</evidence>
<comment type="subcellular location">
    <subcellularLocation>
        <location evidence="1">Membrane</location>
        <topology evidence="1">Multi-pass membrane protein</topology>
    </subcellularLocation>
</comment>